<dbReference type="EMBL" id="FUXM01000005">
    <property type="protein sequence ID" value="SJZ71126.1"/>
    <property type="molecule type" value="Genomic_DNA"/>
</dbReference>
<dbReference type="Gene3D" id="3.40.50.2000">
    <property type="entry name" value="Glycogen Phosphorylase B"/>
    <property type="match status" value="2"/>
</dbReference>
<proteinExistence type="inferred from homology"/>
<name>A0A1T4MWA3_9FIRM</name>
<dbReference type="AlphaFoldDB" id="A0A1T4MWA3"/>
<keyword evidence="3" id="KW-1185">Reference proteome</keyword>
<dbReference type="Pfam" id="PF00982">
    <property type="entry name" value="Glyco_transf_20"/>
    <property type="match status" value="1"/>
</dbReference>
<accession>A0A1T4MWA3</accession>
<dbReference type="PANTHER" id="PTHR10788">
    <property type="entry name" value="TREHALOSE-6-PHOSPHATE SYNTHASE"/>
    <property type="match status" value="1"/>
</dbReference>
<dbReference type="InterPro" id="IPR001830">
    <property type="entry name" value="Glyco_trans_20"/>
</dbReference>
<dbReference type="GO" id="GO:0005992">
    <property type="term" value="P:trehalose biosynthetic process"/>
    <property type="evidence" value="ECO:0007669"/>
    <property type="project" value="InterPro"/>
</dbReference>
<evidence type="ECO:0000313" key="3">
    <source>
        <dbReference type="Proteomes" id="UP000189933"/>
    </source>
</evidence>
<dbReference type="Proteomes" id="UP000189933">
    <property type="component" value="Unassembled WGS sequence"/>
</dbReference>
<dbReference type="GO" id="GO:0003825">
    <property type="term" value="F:alpha,alpha-trehalose-phosphate synthase (UDP-forming) activity"/>
    <property type="evidence" value="ECO:0007669"/>
    <property type="project" value="TreeGrafter"/>
</dbReference>
<dbReference type="CDD" id="cd03788">
    <property type="entry name" value="GT20_TPS"/>
    <property type="match status" value="1"/>
</dbReference>
<protein>
    <submittedName>
        <fullName evidence="2">Trehalose 6-phosphate synthase</fullName>
    </submittedName>
</protein>
<dbReference type="SUPFAM" id="SSF53756">
    <property type="entry name" value="UDP-Glycosyltransferase/glycogen phosphorylase"/>
    <property type="match status" value="1"/>
</dbReference>
<sequence>MAQLSFSGGKTGGRLLVVSNRGACTLRQTPGGLEIIPAVSGLVSAVEPILRREGGIWVAWGGRCGQEPGHLLPLPEGESKYLFAEVVLSSEEIKGFYDGFSNSIMWPLCHGFLEKVQFEENYWQLYRRVNEKFARTVVKMSSHNDRVWVHDYHLTLLPALIRRQRPVLSISFFWHVPFPPVELFATLPWAGEILRGLLACDQIGFHTESYVRNFLQAVEEILRARVDYLNSTIHWGGRKIRVIAAPIGIDWREYLTLAAREEIKGKAEQIRLALQSDYVLLGVDRLDYTKGIPQRLQAFSHLLTNYPWLRGKVALLQVVVPSRVETAAYQSLRQEIEKLVGEINGLFTTDYQVPVRYLYRSLTRQELVGHYLAADLALVTPLRDGLNLVAKEYVASKARGTGGLLLSPFAGAALQLKGALLANPYHPREMAEQIKRGLEMPLPEQQQRLSSMMRIIREQDLEWWWQQVKGMSNNAEQPEVAAND</sequence>
<reference evidence="3" key="1">
    <citation type="submission" date="2017-02" db="EMBL/GenBank/DDBJ databases">
        <authorList>
            <person name="Varghese N."/>
            <person name="Submissions S."/>
        </authorList>
    </citation>
    <scope>NUCLEOTIDE SEQUENCE [LARGE SCALE GENOMIC DNA]</scope>
    <source>
        <strain evidence="3">DSM 16521</strain>
    </source>
</reference>
<evidence type="ECO:0000313" key="2">
    <source>
        <dbReference type="EMBL" id="SJZ71126.1"/>
    </source>
</evidence>
<evidence type="ECO:0000256" key="1">
    <source>
        <dbReference type="ARBA" id="ARBA00008799"/>
    </source>
</evidence>
<gene>
    <name evidence="2" type="ORF">SAMN02745885_00732</name>
</gene>
<dbReference type="PANTHER" id="PTHR10788:SF106">
    <property type="entry name" value="BCDNA.GH08860"/>
    <property type="match status" value="1"/>
</dbReference>
<dbReference type="RefSeq" id="WP_078664838.1">
    <property type="nucleotide sequence ID" value="NZ_FUXM01000005.1"/>
</dbReference>
<organism evidence="2 3">
    <name type="scientific">Carboxydocella sporoproducens DSM 16521</name>
    <dbReference type="NCBI Taxonomy" id="1121270"/>
    <lineage>
        <taxon>Bacteria</taxon>
        <taxon>Bacillati</taxon>
        <taxon>Bacillota</taxon>
        <taxon>Clostridia</taxon>
        <taxon>Eubacteriales</taxon>
        <taxon>Clostridiales Family XVI. Incertae Sedis</taxon>
        <taxon>Carboxydocella</taxon>
    </lineage>
</organism>
<dbReference type="OrthoDB" id="9761633at2"/>
<comment type="similarity">
    <text evidence="1">Belongs to the glycosyltransferase 20 family.</text>
</comment>